<accession>A0A1N6QXM5</accession>
<dbReference type="RefSeq" id="WP_076547231.1">
    <property type="nucleotide sequence ID" value="NZ_FTMA01000001.1"/>
</dbReference>
<keyword evidence="5" id="KW-1185">Reference proteome</keyword>
<organism evidence="4 5">
    <name type="scientific">Maribacter ulvicola</name>
    <dbReference type="NCBI Taxonomy" id="228959"/>
    <lineage>
        <taxon>Bacteria</taxon>
        <taxon>Pseudomonadati</taxon>
        <taxon>Bacteroidota</taxon>
        <taxon>Flavobacteriia</taxon>
        <taxon>Flavobacteriales</taxon>
        <taxon>Flavobacteriaceae</taxon>
        <taxon>Maribacter</taxon>
    </lineage>
</organism>
<protein>
    <submittedName>
        <fullName evidence="4">Beta-galactosidase, domain 2</fullName>
    </submittedName>
</protein>
<dbReference type="STRING" id="228959.SAMN05421797_1011061"/>
<proteinExistence type="inferred from homology"/>
<dbReference type="InterPro" id="IPR031330">
    <property type="entry name" value="Gly_Hdrlase_35_cat"/>
</dbReference>
<dbReference type="OrthoDB" id="703126at2"/>
<evidence type="ECO:0000256" key="1">
    <source>
        <dbReference type="ARBA" id="ARBA00009809"/>
    </source>
</evidence>
<gene>
    <name evidence="4" type="ORF">SAMN05421797_1011061</name>
</gene>
<dbReference type="Pfam" id="PF01301">
    <property type="entry name" value="Glyco_hydro_35"/>
    <property type="match status" value="1"/>
</dbReference>
<comment type="similarity">
    <text evidence="1 2">Belongs to the glycosyl hydrolase 35 family.</text>
</comment>
<dbReference type="InterPro" id="IPR001944">
    <property type="entry name" value="Glycoside_Hdrlase_35"/>
</dbReference>
<dbReference type="EMBL" id="FTMA01000001">
    <property type="protein sequence ID" value="SIQ21318.1"/>
    <property type="molecule type" value="Genomic_DNA"/>
</dbReference>
<dbReference type="PRINTS" id="PR00742">
    <property type="entry name" value="GLHYDRLASE35"/>
</dbReference>
<evidence type="ECO:0000256" key="2">
    <source>
        <dbReference type="RuleBase" id="RU003679"/>
    </source>
</evidence>
<dbReference type="GO" id="GO:0005975">
    <property type="term" value="P:carbohydrate metabolic process"/>
    <property type="evidence" value="ECO:0007669"/>
    <property type="project" value="InterPro"/>
</dbReference>
<dbReference type="PANTHER" id="PTHR23421">
    <property type="entry name" value="BETA-GALACTOSIDASE RELATED"/>
    <property type="match status" value="1"/>
</dbReference>
<evidence type="ECO:0000259" key="3">
    <source>
        <dbReference type="Pfam" id="PF01301"/>
    </source>
</evidence>
<dbReference type="PROSITE" id="PS51257">
    <property type="entry name" value="PROKAR_LIPOPROTEIN"/>
    <property type="match status" value="1"/>
</dbReference>
<dbReference type="Gene3D" id="2.102.20.10">
    <property type="entry name" value="Beta-galactosidase, domain 2"/>
    <property type="match status" value="1"/>
</dbReference>
<dbReference type="InterPro" id="IPR037110">
    <property type="entry name" value="Betagal_dom2_sf"/>
</dbReference>
<reference evidence="5" key="1">
    <citation type="submission" date="2017-01" db="EMBL/GenBank/DDBJ databases">
        <authorList>
            <person name="Varghese N."/>
            <person name="Submissions S."/>
        </authorList>
    </citation>
    <scope>NUCLEOTIDE SEQUENCE [LARGE SCALE GENOMIC DNA]</scope>
    <source>
        <strain evidence="5">DSM 15366</strain>
    </source>
</reference>
<dbReference type="GO" id="GO:0004553">
    <property type="term" value="F:hydrolase activity, hydrolyzing O-glycosyl compounds"/>
    <property type="evidence" value="ECO:0007669"/>
    <property type="project" value="InterPro"/>
</dbReference>
<name>A0A1N6QXM5_9FLAO</name>
<evidence type="ECO:0000313" key="5">
    <source>
        <dbReference type="Proteomes" id="UP000186953"/>
    </source>
</evidence>
<dbReference type="InterPro" id="IPR017853">
    <property type="entry name" value="GH"/>
</dbReference>
<evidence type="ECO:0000313" key="4">
    <source>
        <dbReference type="EMBL" id="SIQ21318.1"/>
    </source>
</evidence>
<sequence>MKYIIYLLLPFVTGCVHLNGQENVEKHEITIIDDSEIINDEYYKLGTNTSPKEGKFEINNYYITKNGKPVIMVMGEFQYSRYPREDWEEGILKMKASGIDAIGFYALWLLHEQNEGEISFDKNLDIRHFIELCAKHDLLAFPRIGPWAHGEARNGGYPEWFVKKMKEAGLSSSRYNRIDEFSTEHYSNWYKALSDQFKDLYYKDGGPIFAIQVDNEVWSGGPGSEGYEFLSGLRKLAESFNIDVPFYTATGWPGKELPDTELLPLWGGYPAAPWTGHANKLSPIDNYLFISTRLDKKIGSDMDFYEKEQSNKRPIYRHPYLTVEMGAGNQMTYHRRPLLKAADMISLIYTRLGVGANTIGYYIYHGVQHPLSNGNEYPTQESKNQIYPYANDYPMISYDFLAPISEWGFARPYYNDFKLTHLFIENFGENLAPMYPTLPNDAPKNPANNTALRYSVRNKDGAGYIFFNNYVRQLDLRDHKNVQFSININDKDTIELPKKGIDINNGSYGIIPFNMNIEGITLAYATAHPFSILDNKEKTYFFYEMEGVTPEFKFKNEHIKEIITKGKLTHENGAQIVTNLKSGKDCSIEIIKKNNERIKIIILSKNEALQAYEFKINGEEVLFLNQEFSMLDSNKGALTLRSLGDNLINFWSYPELPNTKFKIGSDGIFTAYEITLQNWETPKISFTPTFNDSLKNKWINLKTPTELPYSHKLEKEKLFASYKVNLPKKLPQGVNDVLLNFDYKGNTAQLYADDIIIADNFYNGTPMPFGLKRHQSKLQKGEFIFQISPLTSTDNIYFEENTDLNFVKTDGAILKNITLIPEYEFILDLKDTAKN</sequence>
<dbReference type="Gene3D" id="3.20.20.80">
    <property type="entry name" value="Glycosidases"/>
    <property type="match status" value="1"/>
</dbReference>
<dbReference type="Proteomes" id="UP000186953">
    <property type="component" value="Unassembled WGS sequence"/>
</dbReference>
<dbReference type="AlphaFoldDB" id="A0A1N6QXM5"/>
<dbReference type="SUPFAM" id="SSF51445">
    <property type="entry name" value="(Trans)glycosidases"/>
    <property type="match status" value="1"/>
</dbReference>
<feature type="domain" description="Glycoside hydrolase 35 catalytic" evidence="3">
    <location>
        <begin position="63"/>
        <end position="421"/>
    </location>
</feature>